<dbReference type="OrthoDB" id="9759690at2"/>
<sequence>MATLTDSLIASSSRPLGLRIRPDLTARRHYYQGRAYWVVKEPLGLNYFRFQEEEYAILQMLDGQTSLETIKEKFEKEFAPQKIGFRDLQQFIGTLHRSGLIIAESRDQGRQLRKRRDDRKWNELLQSASNILSIRFKGIDPEWLLNALMPYTRWLFTMPAMIFFLTYAASALLLVLVQYDTFRSRLPEFQEFFGPDWSNWLLLGCVLAATKICHEFGHGLSCKRFGGECHEMGVMFLVLTPCLYCNVSDSWMLPNKWHRAAIGAAGMYIEIILAATATYIWWFSEPGLLNHLCLQVMFVSSISTIIFNGNPLLRYDGYYILSDIMEVPNMRQKASTILQRYLAKWCLGLEQPEDPFLPQRNRLAFGLYTVASNIYRWIVMFSILYFLNQVFEPMGLKVIGQSIALMGLWGLIVMPIWKFGKFMYVPGRMSQVKRKNVLATVAVAVGVVAAIALIPLPQWVNCPVEIRPENSEVAYVVVPGVLEEMMVQPGQKVEKGSQLARVVNYDLLMQIAELEQEEKRLTRLRDSLQHLRLADNAGGSFEQRYMEVAKQLESASEQLKKKRLEQQLINVPAPVSGFVFPSPDRRDPQAGSGQLATWTGSPFEERNQGAYVTTSDALCQIGESDQMEAVIYVDQDYVELVRLGQEVYIKLDAFPGKTFETKLAELGDKQVEFVPTSLTVQQGGDLAAETDPQSGRARPQNATFPAQAPLTDVEAMTAVGLRGRAKIFVDWQPLGVRMWRYFNRTFHFKL</sequence>
<dbReference type="InterPro" id="IPR041881">
    <property type="entry name" value="PqqD_sf"/>
</dbReference>
<dbReference type="GO" id="GO:0031293">
    <property type="term" value="P:membrane protein intracellular domain proteolysis"/>
    <property type="evidence" value="ECO:0007669"/>
    <property type="project" value="TreeGrafter"/>
</dbReference>
<evidence type="ECO:0000313" key="4">
    <source>
        <dbReference type="Proteomes" id="UP000237819"/>
    </source>
</evidence>
<dbReference type="GO" id="GO:0016020">
    <property type="term" value="C:membrane"/>
    <property type="evidence" value="ECO:0007669"/>
    <property type="project" value="InterPro"/>
</dbReference>
<evidence type="ECO:0000313" key="3">
    <source>
        <dbReference type="EMBL" id="PQO44694.1"/>
    </source>
</evidence>
<feature type="transmembrane region" description="Helical" evidence="2">
    <location>
        <begin position="288"/>
        <end position="307"/>
    </location>
</feature>
<proteinExistence type="predicted"/>
<dbReference type="GO" id="GO:0005737">
    <property type="term" value="C:cytoplasm"/>
    <property type="evidence" value="ECO:0007669"/>
    <property type="project" value="TreeGrafter"/>
</dbReference>
<dbReference type="AlphaFoldDB" id="A0A2S8GL12"/>
<feature type="transmembrane region" description="Helical" evidence="2">
    <location>
        <begin position="154"/>
        <end position="177"/>
    </location>
</feature>
<dbReference type="RefSeq" id="WP_105336868.1">
    <property type="nucleotide sequence ID" value="NZ_PUHZ01000018.1"/>
</dbReference>
<gene>
    <name evidence="3" type="ORF">C5Y93_18190</name>
</gene>
<accession>A0A2S8GL12</accession>
<comment type="caution">
    <text evidence="3">The sequence shown here is derived from an EMBL/GenBank/DDBJ whole genome shotgun (WGS) entry which is preliminary data.</text>
</comment>
<dbReference type="Gene3D" id="1.10.10.1150">
    <property type="entry name" value="Coenzyme PQQ synthesis protein D (PqqD)"/>
    <property type="match status" value="1"/>
</dbReference>
<keyword evidence="2" id="KW-0812">Transmembrane</keyword>
<feature type="transmembrane region" description="Helical" evidence="2">
    <location>
        <begin position="260"/>
        <end position="282"/>
    </location>
</feature>
<evidence type="ECO:0000256" key="2">
    <source>
        <dbReference type="SAM" id="Phobius"/>
    </source>
</evidence>
<reference evidence="3 4" key="1">
    <citation type="submission" date="2018-02" db="EMBL/GenBank/DDBJ databases">
        <title>Comparative genomes isolates from brazilian mangrove.</title>
        <authorList>
            <person name="Araujo J.E."/>
            <person name="Taketani R.G."/>
            <person name="Silva M.C.P."/>
            <person name="Loureco M.V."/>
            <person name="Andreote F.D."/>
        </authorList>
    </citation>
    <scope>NUCLEOTIDE SEQUENCE [LARGE SCALE GENOMIC DNA]</scope>
    <source>
        <strain evidence="3 4">Nap-Phe MGV</strain>
    </source>
</reference>
<dbReference type="PANTHER" id="PTHR13325:SF3">
    <property type="entry name" value="MEMBRANE-BOUND TRANSCRIPTION FACTOR SITE-2 PROTEASE"/>
    <property type="match status" value="1"/>
</dbReference>
<dbReference type="Proteomes" id="UP000237819">
    <property type="component" value="Unassembled WGS sequence"/>
</dbReference>
<dbReference type="InterPro" id="IPR001193">
    <property type="entry name" value="MBTPS2"/>
</dbReference>
<keyword evidence="2" id="KW-0472">Membrane</keyword>
<feature type="transmembrane region" description="Helical" evidence="2">
    <location>
        <begin position="399"/>
        <end position="417"/>
    </location>
</feature>
<name>A0A2S8GL12_9BACT</name>
<feature type="transmembrane region" description="Helical" evidence="2">
    <location>
        <begin position="437"/>
        <end position="460"/>
    </location>
</feature>
<organism evidence="3 4">
    <name type="scientific">Blastopirellula marina</name>
    <dbReference type="NCBI Taxonomy" id="124"/>
    <lineage>
        <taxon>Bacteria</taxon>
        <taxon>Pseudomonadati</taxon>
        <taxon>Planctomycetota</taxon>
        <taxon>Planctomycetia</taxon>
        <taxon>Pirellulales</taxon>
        <taxon>Pirellulaceae</taxon>
        <taxon>Blastopirellula</taxon>
    </lineage>
</organism>
<feature type="coiled-coil region" evidence="1">
    <location>
        <begin position="511"/>
        <end position="565"/>
    </location>
</feature>
<dbReference type="EMBL" id="PUHZ01000018">
    <property type="protein sequence ID" value="PQO44694.1"/>
    <property type="molecule type" value="Genomic_DNA"/>
</dbReference>
<keyword evidence="2" id="KW-1133">Transmembrane helix</keyword>
<dbReference type="Gene3D" id="2.40.30.170">
    <property type="match status" value="1"/>
</dbReference>
<evidence type="ECO:0000256" key="1">
    <source>
        <dbReference type="SAM" id="Coils"/>
    </source>
</evidence>
<protein>
    <submittedName>
        <fullName evidence="3">Hemolysin D</fullName>
    </submittedName>
</protein>
<feature type="transmembrane region" description="Helical" evidence="2">
    <location>
        <begin position="365"/>
        <end position="387"/>
    </location>
</feature>
<dbReference type="GO" id="GO:0004222">
    <property type="term" value="F:metalloendopeptidase activity"/>
    <property type="evidence" value="ECO:0007669"/>
    <property type="project" value="InterPro"/>
</dbReference>
<keyword evidence="1" id="KW-0175">Coiled coil</keyword>
<dbReference type="PANTHER" id="PTHR13325">
    <property type="entry name" value="PROTEASE M50 MEMBRANE-BOUND TRANSCRIPTION FACTOR SITE 2 PROTEASE"/>
    <property type="match status" value="1"/>
</dbReference>